<feature type="transmembrane region" description="Helical" evidence="7">
    <location>
        <begin position="266"/>
        <end position="284"/>
    </location>
</feature>
<keyword evidence="4" id="KW-0249">Electron transport</keyword>
<keyword evidence="10" id="KW-1185">Reference proteome</keyword>
<dbReference type="RefSeq" id="WP_144073050.1">
    <property type="nucleotide sequence ID" value="NZ_CP076128.1"/>
</dbReference>
<accession>A0ABX8GQY0</accession>
<dbReference type="InterPro" id="IPR017896">
    <property type="entry name" value="4Fe4S_Fe-S-bd"/>
</dbReference>
<feature type="transmembrane region" description="Helical" evidence="7">
    <location>
        <begin position="420"/>
        <end position="437"/>
    </location>
</feature>
<evidence type="ECO:0000313" key="10">
    <source>
        <dbReference type="Proteomes" id="UP000682802"/>
    </source>
</evidence>
<sequence length="479" mass="54281">MRKGLKIDYRKSVLTGIVLSVFAFFAYNGPLERKGLHPNISTIENEFFAPKLVTAFKQKHTKEAGLISEGKSYILGEYGLIRPQKQKRTKEAGLLSFESGMGESLHNKEWAEAIAKRLQKKYDDDAEVVVKMKGDLCYAEIYEGNKLRYLYFENLLHNTVQGFSGPIYMGVETTLSGRIEEVSYITSKETESYLRKVLRSGYLEQYQNLNMNSTDHVIDAVSGATITTRAMAEGVTEAFTATAPQVLSTYYTFDVDVFHVDAELTYWWILHAIVIAGIFLYAVLPQVKKTKKNRLFVSLFTMAYIGFGMNSSFTYITFLMPFMGTEVSLFLSIYALFTLLAAIWGKNAYCSYVCPFGAAQMITLRYSPFKSKKLFITNKQAEYIRYVLTIVLVGGFVYGYKELGNYELFPDLFSTEISSYWLYVAIAFIVISAKYPMLWCRVACPTGCVLDGLKDLSTVKKAKGKKIVIPRKKIHKVAI</sequence>
<dbReference type="Pfam" id="PF04205">
    <property type="entry name" value="FMN_bind"/>
    <property type="match status" value="1"/>
</dbReference>
<dbReference type="PANTHER" id="PTHR30176">
    <property type="entry name" value="FERREDOXIN-TYPE PROTEIN NAPH"/>
    <property type="match status" value="1"/>
</dbReference>
<reference evidence="9 10" key="1">
    <citation type="submission" date="2021-05" db="EMBL/GenBank/DDBJ databases">
        <title>Comparative genomic studies on the polysaccharide-degrading batcterial strains of the Flammeovirga genus.</title>
        <authorList>
            <person name="Zewei F."/>
            <person name="Zheng Z."/>
            <person name="Yu L."/>
            <person name="Ruyue G."/>
            <person name="Yanhong M."/>
            <person name="Yuanyuan C."/>
            <person name="Jingyan G."/>
            <person name="Wenjun H."/>
        </authorList>
    </citation>
    <scope>NUCLEOTIDE SEQUENCE [LARGE SCALE GENOMIC DNA]</scope>
    <source>
        <strain evidence="9 10">YS10</strain>
    </source>
</reference>
<keyword evidence="2" id="KW-0004">4Fe-4S</keyword>
<keyword evidence="7" id="KW-0472">Membrane</keyword>
<proteinExistence type="predicted"/>
<evidence type="ECO:0000256" key="3">
    <source>
        <dbReference type="ARBA" id="ARBA00022723"/>
    </source>
</evidence>
<feature type="transmembrane region" description="Helical" evidence="7">
    <location>
        <begin position="327"/>
        <end position="345"/>
    </location>
</feature>
<dbReference type="InterPro" id="IPR051684">
    <property type="entry name" value="Electron_Trans/Redox"/>
</dbReference>
<dbReference type="SMART" id="SM00900">
    <property type="entry name" value="FMN_bind"/>
    <property type="match status" value="1"/>
</dbReference>
<keyword evidence="7" id="KW-1133">Transmembrane helix</keyword>
<evidence type="ECO:0000256" key="6">
    <source>
        <dbReference type="ARBA" id="ARBA00023014"/>
    </source>
</evidence>
<evidence type="ECO:0000256" key="2">
    <source>
        <dbReference type="ARBA" id="ARBA00022485"/>
    </source>
</evidence>
<evidence type="ECO:0000313" key="9">
    <source>
        <dbReference type="EMBL" id="QWG05602.1"/>
    </source>
</evidence>
<dbReference type="Proteomes" id="UP000682802">
    <property type="component" value="Chromosome 1"/>
</dbReference>
<feature type="domain" description="FMN-binding" evidence="8">
    <location>
        <begin position="162"/>
        <end position="242"/>
    </location>
</feature>
<feature type="transmembrane region" description="Helical" evidence="7">
    <location>
        <begin position="296"/>
        <end position="321"/>
    </location>
</feature>
<dbReference type="EMBL" id="CP076128">
    <property type="protein sequence ID" value="QWG05602.1"/>
    <property type="molecule type" value="Genomic_DNA"/>
</dbReference>
<evidence type="ECO:0000256" key="1">
    <source>
        <dbReference type="ARBA" id="ARBA00022448"/>
    </source>
</evidence>
<feature type="transmembrane region" description="Helical" evidence="7">
    <location>
        <begin position="12"/>
        <end position="29"/>
    </location>
</feature>
<keyword evidence="6" id="KW-0411">Iron-sulfur</keyword>
<gene>
    <name evidence="9" type="ORF">KM029_09420</name>
</gene>
<protein>
    <submittedName>
        <fullName evidence="9">4Fe-4S binding protein</fullName>
    </submittedName>
</protein>
<organism evidence="9 10">
    <name type="scientific">Flammeovirga kamogawensis</name>
    <dbReference type="NCBI Taxonomy" id="373891"/>
    <lineage>
        <taxon>Bacteria</taxon>
        <taxon>Pseudomonadati</taxon>
        <taxon>Bacteroidota</taxon>
        <taxon>Cytophagia</taxon>
        <taxon>Cytophagales</taxon>
        <taxon>Flammeovirgaceae</taxon>
        <taxon>Flammeovirga</taxon>
    </lineage>
</organism>
<keyword evidence="7" id="KW-0812">Transmembrane</keyword>
<keyword evidence="1" id="KW-0813">Transport</keyword>
<keyword evidence="5" id="KW-0408">Iron</keyword>
<evidence type="ECO:0000259" key="8">
    <source>
        <dbReference type="SMART" id="SM00900"/>
    </source>
</evidence>
<evidence type="ECO:0000256" key="5">
    <source>
        <dbReference type="ARBA" id="ARBA00023004"/>
    </source>
</evidence>
<evidence type="ECO:0000256" key="7">
    <source>
        <dbReference type="SAM" id="Phobius"/>
    </source>
</evidence>
<dbReference type="PANTHER" id="PTHR30176:SF3">
    <property type="entry name" value="FERREDOXIN-TYPE PROTEIN NAPH"/>
    <property type="match status" value="1"/>
</dbReference>
<feature type="transmembrane region" description="Helical" evidence="7">
    <location>
        <begin position="383"/>
        <end position="400"/>
    </location>
</feature>
<evidence type="ECO:0000256" key="4">
    <source>
        <dbReference type="ARBA" id="ARBA00022982"/>
    </source>
</evidence>
<dbReference type="InterPro" id="IPR007329">
    <property type="entry name" value="FMN-bd"/>
</dbReference>
<keyword evidence="3" id="KW-0479">Metal-binding</keyword>
<name>A0ABX8GQY0_9BACT</name>
<dbReference type="Pfam" id="PF12801">
    <property type="entry name" value="Fer4_5"/>
    <property type="match status" value="2"/>
</dbReference>